<organism evidence="6 7">
    <name type="scientific">Peptoniphilus asaccharolyticus DSM 20463</name>
    <dbReference type="NCBI Taxonomy" id="573058"/>
    <lineage>
        <taxon>Bacteria</taxon>
        <taxon>Bacillati</taxon>
        <taxon>Bacillota</taxon>
        <taxon>Tissierellia</taxon>
        <taxon>Tissierellales</taxon>
        <taxon>Peptoniphilaceae</taxon>
        <taxon>Peptoniphilus</taxon>
    </lineage>
</organism>
<reference evidence="7" key="1">
    <citation type="submission" date="2017-04" db="EMBL/GenBank/DDBJ databases">
        <authorList>
            <person name="Varghese N."/>
            <person name="Submissions S."/>
        </authorList>
    </citation>
    <scope>NUCLEOTIDE SEQUENCE [LARGE SCALE GENOMIC DNA]</scope>
    <source>
        <strain evidence="7">DSM 20463</strain>
    </source>
</reference>
<proteinExistence type="inferred from homology"/>
<accession>A0A1W1VFX8</accession>
<comment type="similarity">
    <text evidence="1 4">Belongs to the prolyl-tRNA editing family. YbaK/EbsC subfamily.</text>
</comment>
<dbReference type="PANTHER" id="PTHR30411:SF0">
    <property type="entry name" value="CYS-TRNA(PRO)_CYS-TRNA(CYS) DEACYLASE YBAK"/>
    <property type="match status" value="1"/>
</dbReference>
<dbReference type="RefSeq" id="WP_084231439.1">
    <property type="nucleotide sequence ID" value="NZ_FWWR01000014.1"/>
</dbReference>
<dbReference type="GO" id="GO:0016829">
    <property type="term" value="F:lyase activity"/>
    <property type="evidence" value="ECO:0007669"/>
    <property type="project" value="UniProtKB-KW"/>
</dbReference>
<dbReference type="SUPFAM" id="SSF55826">
    <property type="entry name" value="YbaK/ProRS associated domain"/>
    <property type="match status" value="1"/>
</dbReference>
<protein>
    <recommendedName>
        <fullName evidence="4">Cys-tRNA(Pro)/Cys-tRNA(Cys) deacylase</fullName>
        <ecNumber evidence="4">4.2.-.-</ecNumber>
    </recommendedName>
</protein>
<dbReference type="Gene3D" id="3.90.960.10">
    <property type="entry name" value="YbaK/aminoacyl-tRNA synthetase-associated domain"/>
    <property type="match status" value="1"/>
</dbReference>
<keyword evidence="2 4" id="KW-0648">Protein biosynthesis</keyword>
<dbReference type="Proteomes" id="UP000192368">
    <property type="component" value="Unassembled WGS sequence"/>
</dbReference>
<evidence type="ECO:0000256" key="3">
    <source>
        <dbReference type="ARBA" id="ARBA00023239"/>
    </source>
</evidence>
<evidence type="ECO:0000256" key="2">
    <source>
        <dbReference type="ARBA" id="ARBA00022917"/>
    </source>
</evidence>
<evidence type="ECO:0000256" key="4">
    <source>
        <dbReference type="PIRNR" id="PIRNR006181"/>
    </source>
</evidence>
<dbReference type="PIRSF" id="PIRSF006181">
    <property type="entry name" value="EbsC_YbaK"/>
    <property type="match status" value="1"/>
</dbReference>
<sequence>MKKTNAMRILDQNKIEYEIVEYSEDGGISGQDVARQLGEDEETVFKTLVTHSKNENFVFVVPVCDELDLKLAASVSGAKKIEMLKQSELLKTTGYIHGGCSPVGMKKLFKTYVDESALEKDFIYVSGGKIGMQIKINPRDLEKLIGAEFVQIVRRD</sequence>
<dbReference type="OrthoDB" id="9809296at2"/>
<evidence type="ECO:0000313" key="6">
    <source>
        <dbReference type="EMBL" id="SMB92278.1"/>
    </source>
</evidence>
<dbReference type="EC" id="4.2.-.-" evidence="4"/>
<dbReference type="AlphaFoldDB" id="A0A1W1VFX8"/>
<dbReference type="EMBL" id="FWWR01000014">
    <property type="protein sequence ID" value="SMB92278.1"/>
    <property type="molecule type" value="Genomic_DNA"/>
</dbReference>
<dbReference type="InterPro" id="IPR007214">
    <property type="entry name" value="YbaK/aa-tRNA-synth-assoc-dom"/>
</dbReference>
<name>A0A1W1VFX8_PEPAS</name>
<dbReference type="PANTHER" id="PTHR30411">
    <property type="entry name" value="CYTOPLASMIC PROTEIN"/>
    <property type="match status" value="1"/>
</dbReference>
<dbReference type="GO" id="GO:0002161">
    <property type="term" value="F:aminoacyl-tRNA deacylase activity"/>
    <property type="evidence" value="ECO:0007669"/>
    <property type="project" value="InterPro"/>
</dbReference>
<dbReference type="GO" id="GO:0006412">
    <property type="term" value="P:translation"/>
    <property type="evidence" value="ECO:0007669"/>
    <property type="project" value="UniProtKB-KW"/>
</dbReference>
<evidence type="ECO:0000256" key="1">
    <source>
        <dbReference type="ARBA" id="ARBA00009798"/>
    </source>
</evidence>
<evidence type="ECO:0000313" key="7">
    <source>
        <dbReference type="Proteomes" id="UP000192368"/>
    </source>
</evidence>
<dbReference type="CDD" id="cd00002">
    <property type="entry name" value="YbaK_deacylase"/>
    <property type="match status" value="1"/>
</dbReference>
<keyword evidence="7" id="KW-1185">Reference proteome</keyword>
<dbReference type="InterPro" id="IPR036754">
    <property type="entry name" value="YbaK/aa-tRNA-synt-asso_dom_sf"/>
</dbReference>
<gene>
    <name evidence="6" type="ORF">SAMN00017477_1919</name>
</gene>
<dbReference type="Pfam" id="PF04073">
    <property type="entry name" value="tRNA_edit"/>
    <property type="match status" value="1"/>
</dbReference>
<keyword evidence="3 4" id="KW-0456">Lyase</keyword>
<dbReference type="NCBIfam" id="TIGR00011">
    <property type="entry name" value="YbaK_EbsC"/>
    <property type="match status" value="1"/>
</dbReference>
<dbReference type="STRING" id="573058.SAMN00017477_1919"/>
<dbReference type="InterPro" id="IPR004369">
    <property type="entry name" value="Prolyl-tRNA_editing_YbaK/EbsC"/>
</dbReference>
<feature type="domain" description="YbaK/aminoacyl-tRNA synthetase-associated" evidence="5">
    <location>
        <begin position="31"/>
        <end position="144"/>
    </location>
</feature>
<evidence type="ECO:0000259" key="5">
    <source>
        <dbReference type="Pfam" id="PF04073"/>
    </source>
</evidence>